<dbReference type="PANTHER" id="PTHR11306">
    <property type="entry name" value="NIEMANN PICK TYPE C2 PROTEIN NPC2-RELATED"/>
    <property type="match status" value="1"/>
</dbReference>
<sequence>MFLVVVSLIFSGMCACAGEPIMFTSCNVPGTIASVDVYPCPSQPCIFRHGINGTVKVTFKTVFPALSLKTELYAILAGVSASLPLPNPDGCKDSGITCPIKAGSLVTYHTTVPVLKQYPSLRLVVKWVLRDENNNMQFCFQFPIEIK</sequence>
<feature type="chain" id="PRO_5044797369" description="MD-2-related lipid-recognition domain-containing protein" evidence="6">
    <location>
        <begin position="19"/>
        <end position="147"/>
    </location>
</feature>
<keyword evidence="9" id="KW-1185">Reference proteome</keyword>
<dbReference type="SUPFAM" id="SSF81296">
    <property type="entry name" value="E set domains"/>
    <property type="match status" value="1"/>
</dbReference>
<evidence type="ECO:0000259" key="7">
    <source>
        <dbReference type="SMART" id="SM00737"/>
    </source>
</evidence>
<dbReference type="InterPro" id="IPR039670">
    <property type="entry name" value="NPC2-like"/>
</dbReference>
<evidence type="ECO:0000256" key="1">
    <source>
        <dbReference type="ARBA" id="ARBA00004613"/>
    </source>
</evidence>
<dbReference type="Gene3D" id="2.60.40.770">
    <property type="match status" value="1"/>
</dbReference>
<feature type="domain" description="MD-2-related lipid-recognition" evidence="7">
    <location>
        <begin position="23"/>
        <end position="144"/>
    </location>
</feature>
<feature type="signal peptide" evidence="6">
    <location>
        <begin position="1"/>
        <end position="18"/>
    </location>
</feature>
<dbReference type="PANTHER" id="PTHR11306:SF68">
    <property type="entry name" value="NPC INTRACELLULAR CHOLESTEROL TRANSPORTER 2"/>
    <property type="match status" value="1"/>
</dbReference>
<comment type="subcellular location">
    <subcellularLocation>
        <location evidence="1">Secreted</location>
    </subcellularLocation>
</comment>
<dbReference type="AlphaFoldDB" id="A0ABD3WIK1"/>
<dbReference type="SMART" id="SM00737">
    <property type="entry name" value="ML"/>
    <property type="match status" value="1"/>
</dbReference>
<accession>A0ABD3WIK1</accession>
<gene>
    <name evidence="8" type="ORF">ACJMK2_036870</name>
</gene>
<dbReference type="InterPro" id="IPR033916">
    <property type="entry name" value="ML_Npc2-like"/>
</dbReference>
<dbReference type="GO" id="GO:0005576">
    <property type="term" value="C:extracellular region"/>
    <property type="evidence" value="ECO:0007669"/>
    <property type="project" value="UniProtKB-SubCell"/>
</dbReference>
<keyword evidence="5" id="KW-1015">Disulfide bond</keyword>
<evidence type="ECO:0000256" key="3">
    <source>
        <dbReference type="ARBA" id="ARBA00022525"/>
    </source>
</evidence>
<keyword evidence="3" id="KW-0964">Secreted</keyword>
<dbReference type="Pfam" id="PF02221">
    <property type="entry name" value="E1_DerP2_DerF2"/>
    <property type="match status" value="1"/>
</dbReference>
<evidence type="ECO:0000256" key="5">
    <source>
        <dbReference type="ARBA" id="ARBA00023157"/>
    </source>
</evidence>
<proteinExistence type="inferred from homology"/>
<evidence type="ECO:0000313" key="9">
    <source>
        <dbReference type="Proteomes" id="UP001634394"/>
    </source>
</evidence>
<dbReference type="InterPro" id="IPR014756">
    <property type="entry name" value="Ig_E-set"/>
</dbReference>
<dbReference type="FunFam" id="2.60.40.770:FF:000001">
    <property type="entry name" value="NPC intracellular cholesterol transporter 2"/>
    <property type="match status" value="1"/>
</dbReference>
<dbReference type="EMBL" id="JBJQND010000006">
    <property type="protein sequence ID" value="KAL3873785.1"/>
    <property type="molecule type" value="Genomic_DNA"/>
</dbReference>
<organism evidence="8 9">
    <name type="scientific">Sinanodonta woodiana</name>
    <name type="common">Chinese pond mussel</name>
    <name type="synonym">Anodonta woodiana</name>
    <dbReference type="NCBI Taxonomy" id="1069815"/>
    <lineage>
        <taxon>Eukaryota</taxon>
        <taxon>Metazoa</taxon>
        <taxon>Spiralia</taxon>
        <taxon>Lophotrochozoa</taxon>
        <taxon>Mollusca</taxon>
        <taxon>Bivalvia</taxon>
        <taxon>Autobranchia</taxon>
        <taxon>Heteroconchia</taxon>
        <taxon>Palaeoheterodonta</taxon>
        <taxon>Unionida</taxon>
        <taxon>Unionoidea</taxon>
        <taxon>Unionidae</taxon>
        <taxon>Unioninae</taxon>
        <taxon>Sinanodonta</taxon>
    </lineage>
</organism>
<keyword evidence="4 6" id="KW-0732">Signal</keyword>
<comment type="similarity">
    <text evidence="2">Belongs to the NPC2 family.</text>
</comment>
<comment type="caution">
    <text evidence="8">The sequence shown here is derived from an EMBL/GenBank/DDBJ whole genome shotgun (WGS) entry which is preliminary data.</text>
</comment>
<dbReference type="InterPro" id="IPR003172">
    <property type="entry name" value="ML_dom"/>
</dbReference>
<protein>
    <recommendedName>
        <fullName evidence="7">MD-2-related lipid-recognition domain-containing protein</fullName>
    </recommendedName>
</protein>
<dbReference type="CDD" id="cd00916">
    <property type="entry name" value="Npc2_like"/>
    <property type="match status" value="1"/>
</dbReference>
<evidence type="ECO:0000256" key="2">
    <source>
        <dbReference type="ARBA" id="ARBA00006370"/>
    </source>
</evidence>
<evidence type="ECO:0000313" key="8">
    <source>
        <dbReference type="EMBL" id="KAL3873785.1"/>
    </source>
</evidence>
<evidence type="ECO:0000256" key="6">
    <source>
        <dbReference type="SAM" id="SignalP"/>
    </source>
</evidence>
<evidence type="ECO:0000256" key="4">
    <source>
        <dbReference type="ARBA" id="ARBA00022729"/>
    </source>
</evidence>
<name>A0ABD3WIK1_SINWO</name>
<reference evidence="8 9" key="1">
    <citation type="submission" date="2024-11" db="EMBL/GenBank/DDBJ databases">
        <title>Chromosome-level genome assembly of the freshwater bivalve Anodonta woodiana.</title>
        <authorList>
            <person name="Chen X."/>
        </authorList>
    </citation>
    <scope>NUCLEOTIDE SEQUENCE [LARGE SCALE GENOMIC DNA]</scope>
    <source>
        <strain evidence="8">MN2024</strain>
        <tissue evidence="8">Gills</tissue>
    </source>
</reference>
<dbReference type="Proteomes" id="UP001634394">
    <property type="component" value="Unassembled WGS sequence"/>
</dbReference>